<feature type="signal peptide" evidence="18">
    <location>
        <begin position="1"/>
        <end position="27"/>
    </location>
</feature>
<comment type="caution">
    <text evidence="16">Lacks conserved residue(s) required for the propagation of feature annotation.</text>
</comment>
<comment type="catalytic activity">
    <reaction evidence="16 17">
        <text>a ubiquinone + n Na(+)(in) + NADH + H(+) = a ubiquinol + n Na(+)(out) + NAD(+)</text>
        <dbReference type="Rhea" id="RHEA:47748"/>
        <dbReference type="Rhea" id="RHEA-COMP:9565"/>
        <dbReference type="Rhea" id="RHEA-COMP:9566"/>
        <dbReference type="ChEBI" id="CHEBI:15378"/>
        <dbReference type="ChEBI" id="CHEBI:16389"/>
        <dbReference type="ChEBI" id="CHEBI:17976"/>
        <dbReference type="ChEBI" id="CHEBI:29101"/>
        <dbReference type="ChEBI" id="CHEBI:57540"/>
        <dbReference type="ChEBI" id="CHEBI:57945"/>
        <dbReference type="EC" id="7.2.1.1"/>
    </reaction>
</comment>
<keyword evidence="21" id="KW-1185">Reference proteome</keyword>
<keyword evidence="13 16" id="KW-0830">Ubiquinone</keyword>
<evidence type="ECO:0000256" key="1">
    <source>
        <dbReference type="ARBA" id="ARBA00022448"/>
    </source>
</evidence>
<dbReference type="RefSeq" id="WP_004070859.1">
    <property type="nucleotide sequence ID" value="NZ_CM001488.1"/>
</dbReference>
<dbReference type="InterPro" id="IPR007329">
    <property type="entry name" value="FMN-bd"/>
</dbReference>
<comment type="similarity">
    <text evidence="16 17">Belongs to the NqrC family.</text>
</comment>
<dbReference type="HAMAP" id="MF_00427">
    <property type="entry name" value="NqrC"/>
    <property type="match status" value="1"/>
</dbReference>
<evidence type="ECO:0000256" key="7">
    <source>
        <dbReference type="ARBA" id="ARBA00022692"/>
    </source>
</evidence>
<reference evidence="20 21" key="1">
    <citation type="submission" date="2011-09" db="EMBL/GenBank/DDBJ databases">
        <authorList>
            <consortium name="US DOE Joint Genome Institute (JGI-PGF)"/>
            <person name="Lucas S."/>
            <person name="Han J."/>
            <person name="Lapidus A."/>
            <person name="Cheng J.-F."/>
            <person name="Goodwin L."/>
            <person name="Pitluck S."/>
            <person name="Peters L."/>
            <person name="Land M.L."/>
            <person name="Hauser L."/>
            <person name="Orellana R."/>
            <person name="Lovley D."/>
            <person name="Woyke T.J."/>
        </authorList>
    </citation>
    <scope>NUCLEOTIDE SEQUENCE [LARGE SCALE GENOMIC DNA]</scope>
    <source>
        <strain evidence="20 21">2ac9</strain>
    </source>
</reference>
<evidence type="ECO:0000256" key="14">
    <source>
        <dbReference type="ARBA" id="ARBA00023136"/>
    </source>
</evidence>
<dbReference type="GO" id="GO:0010181">
    <property type="term" value="F:FMN binding"/>
    <property type="evidence" value="ECO:0007669"/>
    <property type="project" value="UniProtKB-UniRule"/>
</dbReference>
<evidence type="ECO:0000256" key="12">
    <source>
        <dbReference type="ARBA" id="ARBA00023065"/>
    </source>
</evidence>
<dbReference type="InterPro" id="IPR010204">
    <property type="entry name" value="NqrC"/>
</dbReference>
<dbReference type="PANTHER" id="PTHR37838">
    <property type="entry name" value="NA(+)-TRANSLOCATING NADH-QUINONE REDUCTASE SUBUNIT C"/>
    <property type="match status" value="1"/>
</dbReference>
<keyword evidence="9 16" id="KW-1133">Transmembrane helix</keyword>
<keyword evidence="4 16" id="KW-0597">Phosphoprotein</keyword>
<dbReference type="EMBL" id="CM001488">
    <property type="protein sequence ID" value="EIM62348.1"/>
    <property type="molecule type" value="Genomic_DNA"/>
</dbReference>
<dbReference type="Pfam" id="PF04205">
    <property type="entry name" value="FMN_bind"/>
    <property type="match status" value="1"/>
</dbReference>
<evidence type="ECO:0000256" key="2">
    <source>
        <dbReference type="ARBA" id="ARBA00022475"/>
    </source>
</evidence>
<dbReference type="SMART" id="SM00900">
    <property type="entry name" value="FMN_bind"/>
    <property type="match status" value="1"/>
</dbReference>
<gene>
    <name evidence="16" type="primary">nqrC</name>
    <name evidence="20" type="ORF">DespoDRAFT_00318</name>
</gene>
<dbReference type="PIRSF" id="PIRSF009437">
    <property type="entry name" value="NQR-1_subunit_C"/>
    <property type="match status" value="1"/>
</dbReference>
<comment type="function">
    <text evidence="16">NQR complex catalyzes the reduction of ubiquinone-1 to ubiquinol by two successive reactions, coupled with the transport of Na(+) ions from the cytoplasm to the periplasm. NqrA to NqrE are probably involved in the second step, the conversion of ubisemiquinone to ubiquinol.</text>
</comment>
<reference evidence="20 21" key="2">
    <citation type="submission" date="2012-02" db="EMBL/GenBank/DDBJ databases">
        <title>Improved High-Quality Draft sequence of Desulfobacter postgatei 2ac9.</title>
        <authorList>
            <consortium name="US DOE Joint Genome Institute"/>
            <person name="Lucas S."/>
            <person name="Han J."/>
            <person name="Lapidus A."/>
            <person name="Cheng J.-F."/>
            <person name="Goodwin L."/>
            <person name="Pitluck S."/>
            <person name="Peters L."/>
            <person name="Ovchinnikova G."/>
            <person name="Held B."/>
            <person name="Detter J.C."/>
            <person name="Han C."/>
            <person name="Tapia R."/>
            <person name="Land M."/>
            <person name="Hauser L."/>
            <person name="Kyrpides N."/>
            <person name="Ivanova N."/>
            <person name="Pagani I."/>
            <person name="Orellana R."/>
            <person name="Lovley D."/>
            <person name="Woyke T."/>
        </authorList>
    </citation>
    <scope>NUCLEOTIDE SEQUENCE [LARGE SCALE GENOMIC DNA]</scope>
    <source>
        <strain evidence="20 21">2ac9</strain>
    </source>
</reference>
<dbReference type="PANTHER" id="PTHR37838:SF1">
    <property type="entry name" value="NA(+)-TRANSLOCATING NADH-QUINONE REDUCTASE SUBUNIT C"/>
    <property type="match status" value="1"/>
</dbReference>
<keyword evidence="6 16" id="KW-0288">FMN</keyword>
<keyword evidence="3" id="KW-0997">Cell inner membrane</keyword>
<evidence type="ECO:0000256" key="15">
    <source>
        <dbReference type="ARBA" id="ARBA00023201"/>
    </source>
</evidence>
<feature type="chain" id="PRO_5003699450" description="Na(+)-translocating NADH-quinone reductase subunit C" evidence="18">
    <location>
        <begin position="28"/>
        <end position="249"/>
    </location>
</feature>
<keyword evidence="2 16" id="KW-1003">Cell membrane</keyword>
<dbReference type="AlphaFoldDB" id="I5AYN5"/>
<protein>
    <recommendedName>
        <fullName evidence="16 17">Na(+)-translocating NADH-quinone reductase subunit C</fullName>
        <shortName evidence="16 17">Na(+)-NQR subunit C</shortName>
        <shortName evidence="16 17">Na(+)-translocating NQR subunit C</shortName>
        <ecNumber evidence="16 17">7.2.1.1</ecNumber>
    </recommendedName>
    <alternativeName>
        <fullName evidence="16 17">NQR complex subunit C</fullName>
    </alternativeName>
    <alternativeName>
        <fullName evidence="16 17">NQR-1 subunit C</fullName>
    </alternativeName>
</protein>
<evidence type="ECO:0000256" key="18">
    <source>
        <dbReference type="SAM" id="SignalP"/>
    </source>
</evidence>
<keyword evidence="1 16" id="KW-0813">Transport</keyword>
<evidence type="ECO:0000256" key="6">
    <source>
        <dbReference type="ARBA" id="ARBA00022643"/>
    </source>
</evidence>
<accession>I5AYN5</accession>
<organism evidence="20 21">
    <name type="scientific">Desulfobacter postgatei 2ac9</name>
    <dbReference type="NCBI Taxonomy" id="879212"/>
    <lineage>
        <taxon>Bacteria</taxon>
        <taxon>Pseudomonadati</taxon>
        <taxon>Thermodesulfobacteriota</taxon>
        <taxon>Desulfobacteria</taxon>
        <taxon>Desulfobacterales</taxon>
        <taxon>Desulfobacteraceae</taxon>
        <taxon>Desulfobacter</taxon>
    </lineage>
</organism>
<dbReference type="EC" id="7.2.1.1" evidence="16 17"/>
<sequence>MFEKNSKRHVTFFALVLSVVCSLLITAAATGLRERQQENMALDKKVNLLRAAGLVDAGQKYGKDTINTLYNRRIAEVFVDRQGIIMDAEDPDGMHLYFIHAQEAGDRHDFNDISGYIVPINTRGLWGKIHGYLAFENDGQTVSGFSVFSHSETPGLGGEIESAWFQKNFKGKKILNSQDKFVSIGIAKGKAGNLPKGEQENYVDGISGATLTGRYLSEGIKNTLMKYEGVSVTFRQKQLKAKDGDPSHD</sequence>
<evidence type="ECO:0000256" key="10">
    <source>
        <dbReference type="ARBA" id="ARBA00023027"/>
    </source>
</evidence>
<keyword evidence="18" id="KW-0732">Signal</keyword>
<dbReference type="GO" id="GO:0006814">
    <property type="term" value="P:sodium ion transport"/>
    <property type="evidence" value="ECO:0007669"/>
    <property type="project" value="UniProtKB-UniRule"/>
</dbReference>
<keyword evidence="5 16" id="KW-0285">Flavoprotein</keyword>
<dbReference type="STRING" id="879212.DespoDRAFT_00318"/>
<evidence type="ECO:0000256" key="4">
    <source>
        <dbReference type="ARBA" id="ARBA00022553"/>
    </source>
</evidence>
<name>I5AYN5_9BACT</name>
<keyword evidence="10 16" id="KW-0520">NAD</keyword>
<evidence type="ECO:0000313" key="21">
    <source>
        <dbReference type="Proteomes" id="UP000005778"/>
    </source>
</evidence>
<dbReference type="Proteomes" id="UP000005778">
    <property type="component" value="Chromosome"/>
</dbReference>
<evidence type="ECO:0000259" key="19">
    <source>
        <dbReference type="SMART" id="SM00900"/>
    </source>
</evidence>
<dbReference type="OrthoDB" id="9786835at2"/>
<keyword evidence="12 16" id="KW-0406">Ion transport</keyword>
<keyword evidence="7 16" id="KW-0812">Transmembrane</keyword>
<keyword evidence="14 16" id="KW-0472">Membrane</keyword>
<dbReference type="eggNOG" id="COG2869">
    <property type="taxonomic scope" value="Bacteria"/>
</dbReference>
<evidence type="ECO:0000256" key="9">
    <source>
        <dbReference type="ARBA" id="ARBA00022989"/>
    </source>
</evidence>
<dbReference type="GO" id="GO:0005886">
    <property type="term" value="C:plasma membrane"/>
    <property type="evidence" value="ECO:0007669"/>
    <property type="project" value="UniProtKB-SubCell"/>
</dbReference>
<keyword evidence="11 16" id="KW-0915">Sodium</keyword>
<evidence type="ECO:0000256" key="17">
    <source>
        <dbReference type="PIRNR" id="PIRNR009437"/>
    </source>
</evidence>
<evidence type="ECO:0000256" key="3">
    <source>
        <dbReference type="ARBA" id="ARBA00022519"/>
    </source>
</evidence>
<evidence type="ECO:0000256" key="13">
    <source>
        <dbReference type="ARBA" id="ARBA00023075"/>
    </source>
</evidence>
<feature type="domain" description="FMN-binding" evidence="19">
    <location>
        <begin position="124"/>
        <end position="227"/>
    </location>
</feature>
<evidence type="ECO:0000256" key="16">
    <source>
        <dbReference type="HAMAP-Rule" id="MF_00427"/>
    </source>
</evidence>
<evidence type="ECO:0000256" key="5">
    <source>
        <dbReference type="ARBA" id="ARBA00022630"/>
    </source>
</evidence>
<dbReference type="GO" id="GO:0016655">
    <property type="term" value="F:oxidoreductase activity, acting on NAD(P)H, quinone or similar compound as acceptor"/>
    <property type="evidence" value="ECO:0007669"/>
    <property type="project" value="UniProtKB-UniRule"/>
</dbReference>
<dbReference type="HOGENOM" id="CLU_077882_0_1_7"/>
<feature type="modified residue" description="FMN phosphoryl threonine" evidence="16">
    <location>
        <position position="210"/>
    </location>
</feature>
<proteinExistence type="inferred from homology"/>
<evidence type="ECO:0000313" key="20">
    <source>
        <dbReference type="EMBL" id="EIM62348.1"/>
    </source>
</evidence>
<evidence type="ECO:0000256" key="8">
    <source>
        <dbReference type="ARBA" id="ARBA00022967"/>
    </source>
</evidence>
<keyword evidence="15 16" id="KW-0739">Sodium transport</keyword>
<comment type="subcellular location">
    <subcellularLocation>
        <location evidence="16">Cell membrane</location>
        <topology evidence="16">Single-pass membrane protein</topology>
    </subcellularLocation>
</comment>
<keyword evidence="8 16" id="KW-1278">Translocase</keyword>
<comment type="cofactor">
    <cofactor evidence="16 17">
        <name>FMN</name>
        <dbReference type="ChEBI" id="CHEBI:58210"/>
    </cofactor>
</comment>
<comment type="subunit">
    <text evidence="16 17">Composed of six subunits; NqrA, NqrB, NqrC, NqrD, NqrE and NqrF.</text>
</comment>
<evidence type="ECO:0000256" key="11">
    <source>
        <dbReference type="ARBA" id="ARBA00023053"/>
    </source>
</evidence>